<gene>
    <name evidence="7" type="ORF">C2845_PM09G00250</name>
</gene>
<dbReference type="STRING" id="4540.A0A3L6S1W7"/>
<dbReference type="GO" id="GO:0032259">
    <property type="term" value="P:methylation"/>
    <property type="evidence" value="ECO:0007669"/>
    <property type="project" value="UniProtKB-KW"/>
</dbReference>
<dbReference type="PANTHER" id="PTHR11006">
    <property type="entry name" value="PROTEIN ARGININE N-METHYLTRANSFERASE"/>
    <property type="match status" value="1"/>
</dbReference>
<keyword evidence="2 5" id="KW-0489">Methyltransferase</keyword>
<dbReference type="FunFam" id="2.70.160.11:FF:000017">
    <property type="entry name" value="Protein arginine N-methyltransferase 1.6"/>
    <property type="match status" value="1"/>
</dbReference>
<evidence type="ECO:0000256" key="5">
    <source>
        <dbReference type="PROSITE-ProRule" id="PRU01015"/>
    </source>
</evidence>
<dbReference type="PANTHER" id="PTHR11006:SF4">
    <property type="entry name" value="PROTEIN ARGININE N-METHYLTRANSFERASE 7"/>
    <property type="match status" value="1"/>
</dbReference>
<dbReference type="OrthoDB" id="412876at2759"/>
<evidence type="ECO:0000259" key="6">
    <source>
        <dbReference type="Pfam" id="PF22528"/>
    </source>
</evidence>
<dbReference type="EMBL" id="PQIB02000006">
    <property type="protein sequence ID" value="RLN12950.1"/>
    <property type="molecule type" value="Genomic_DNA"/>
</dbReference>
<dbReference type="Gene3D" id="3.40.50.150">
    <property type="entry name" value="Vaccinia Virus protein VP39"/>
    <property type="match status" value="2"/>
</dbReference>
<dbReference type="InterPro" id="IPR025799">
    <property type="entry name" value="Arg_MeTrfase"/>
</dbReference>
<evidence type="ECO:0000313" key="7">
    <source>
        <dbReference type="EMBL" id="RLN12950.1"/>
    </source>
</evidence>
<evidence type="ECO:0000256" key="3">
    <source>
        <dbReference type="ARBA" id="ARBA00022679"/>
    </source>
</evidence>
<dbReference type="SUPFAM" id="SSF53335">
    <property type="entry name" value="S-adenosyl-L-methionine-dependent methyltransferases"/>
    <property type="match status" value="2"/>
</dbReference>
<reference evidence="8" key="1">
    <citation type="journal article" date="2019" name="Nat. Commun.">
        <title>The genome of broomcorn millet.</title>
        <authorList>
            <person name="Zou C."/>
            <person name="Miki D."/>
            <person name="Li D."/>
            <person name="Tang Q."/>
            <person name="Xiao L."/>
            <person name="Rajput S."/>
            <person name="Deng P."/>
            <person name="Jia W."/>
            <person name="Huang R."/>
            <person name="Zhang M."/>
            <person name="Sun Y."/>
            <person name="Hu J."/>
            <person name="Fu X."/>
            <person name="Schnable P.S."/>
            <person name="Li F."/>
            <person name="Zhang H."/>
            <person name="Feng B."/>
            <person name="Zhu X."/>
            <person name="Liu R."/>
            <person name="Schnable J.C."/>
            <person name="Zhu J.-K."/>
            <person name="Zhang H."/>
        </authorList>
    </citation>
    <scope>NUCLEOTIDE SEQUENCE [LARGE SCALE GENOMIC DNA]</scope>
</reference>
<dbReference type="FunFam" id="3.40.50.150:FF:000167">
    <property type="entry name" value="Protein arginine N-methyltransferase"/>
    <property type="match status" value="1"/>
</dbReference>
<protein>
    <recommendedName>
        <fullName evidence="1">Protein arginine N-methyltransferase 7</fullName>
    </recommendedName>
</protein>
<proteinExistence type="predicted"/>
<dbReference type="Gene3D" id="2.70.160.11">
    <property type="entry name" value="Hnrnp arginine n-methyltransferase1"/>
    <property type="match status" value="2"/>
</dbReference>
<dbReference type="PROSITE" id="PS51678">
    <property type="entry name" value="SAM_MT_PRMT"/>
    <property type="match status" value="2"/>
</dbReference>
<dbReference type="Proteomes" id="UP000275267">
    <property type="component" value="Unassembled WGS sequence"/>
</dbReference>
<dbReference type="InterPro" id="IPR055135">
    <property type="entry name" value="PRMT_dom"/>
</dbReference>
<name>A0A3L6S1W7_PANMI</name>
<evidence type="ECO:0000256" key="2">
    <source>
        <dbReference type="ARBA" id="ARBA00022603"/>
    </source>
</evidence>
<keyword evidence="8" id="KW-1185">Reference proteome</keyword>
<evidence type="ECO:0000313" key="8">
    <source>
        <dbReference type="Proteomes" id="UP000275267"/>
    </source>
</evidence>
<sequence length="727" mass="81104">MPSCLLLGVAPRPPPAALHLLLLRRRMASNRAFQLRLNPLTGDSEWLVVDEEEEAPAPTQHKQLLAATSYLDMLNDTARNRAYRHAIDATVTDPTSRVLDIGVLMPKYGFRAGTGLLSMMAARALAAAGGEGRGSLSACEAYLPMGKLTRRVLRANGMEDKIKVFHKRSDELKVGVELDSRAHILVSEILDSELLGEGLIPTLQHAHDMLLVKNPKTVPFRATTYGVLVESTLLWKMHDLHSNEANTEDGVWLTPDGTENILSVKLQQHAMQCDALEDEIRLLSEPFKVFEIDFWKRPDSHRETKIEIKATADGHAHAIISWWVLQLDSAGSVFYSTAPRWVRQSSGVDLPQCVNGMKDWCDHWKQCVWFIQGTGAPAMKDQTLALRASHDQTSISYHLNMNDEVSSKSPKSDHLTLLPERIALYGDKAWRSALIGAVRNAMSGRSSPTCIVADDSVLLAVIVSSLLPSSKVITMFPGLRDKGFNYLQAVADANNFSMDRIKVIGKKASSLTVNDLKDEKTLEKHPYQLGLLFQEKKGQKFETRNERTLLDPLLSEDAFIMPCKGILRLCAMSLPDLWRSRCSLKDVEGFDHSIVNDTFGACGDLPGEQQGPCLPYYVWQCGYTKKLSKVYSLMEFNFSEPIHSCFGETKIKVAHDGICHGFVVWIDWVLDEKKSIVISTGPESRYWKQGVQLLSRPVQVNPVSSVMHVEAHFDPDTAELVFKSMVS</sequence>
<dbReference type="InterPro" id="IPR029063">
    <property type="entry name" value="SAM-dependent_MTases_sf"/>
</dbReference>
<dbReference type="GO" id="GO:0016274">
    <property type="term" value="F:protein-arginine N-methyltransferase activity"/>
    <property type="evidence" value="ECO:0007669"/>
    <property type="project" value="InterPro"/>
</dbReference>
<feature type="domain" description="Protein arginine N-methyltransferase" evidence="6">
    <location>
        <begin position="273"/>
        <end position="392"/>
    </location>
</feature>
<feature type="domain" description="Protein arginine N-methyltransferase" evidence="6">
    <location>
        <begin position="647"/>
        <end position="707"/>
    </location>
</feature>
<keyword evidence="4 5" id="KW-0949">S-adenosyl-L-methionine</keyword>
<dbReference type="GO" id="GO:0042054">
    <property type="term" value="F:histone methyltransferase activity"/>
    <property type="evidence" value="ECO:0007669"/>
    <property type="project" value="TreeGrafter"/>
</dbReference>
<dbReference type="Pfam" id="PF22528">
    <property type="entry name" value="PRMT_C"/>
    <property type="match status" value="2"/>
</dbReference>
<comment type="caution">
    <text evidence="7">The sequence shown here is derived from an EMBL/GenBank/DDBJ whole genome shotgun (WGS) entry which is preliminary data.</text>
</comment>
<dbReference type="AlphaFoldDB" id="A0A3L6S1W7"/>
<accession>A0A3L6S1W7</accession>
<evidence type="ECO:0000256" key="4">
    <source>
        <dbReference type="ARBA" id="ARBA00022691"/>
    </source>
</evidence>
<keyword evidence="3 5" id="KW-0808">Transferase</keyword>
<dbReference type="FunFam" id="2.70.160.11:FF:000013">
    <property type="entry name" value="Protein arginine N-methyltransferase 1.6"/>
    <property type="match status" value="1"/>
</dbReference>
<organism evidence="7 8">
    <name type="scientific">Panicum miliaceum</name>
    <name type="common">Proso millet</name>
    <name type="synonym">Broomcorn millet</name>
    <dbReference type="NCBI Taxonomy" id="4540"/>
    <lineage>
        <taxon>Eukaryota</taxon>
        <taxon>Viridiplantae</taxon>
        <taxon>Streptophyta</taxon>
        <taxon>Embryophyta</taxon>
        <taxon>Tracheophyta</taxon>
        <taxon>Spermatophyta</taxon>
        <taxon>Magnoliopsida</taxon>
        <taxon>Liliopsida</taxon>
        <taxon>Poales</taxon>
        <taxon>Poaceae</taxon>
        <taxon>PACMAD clade</taxon>
        <taxon>Panicoideae</taxon>
        <taxon>Panicodae</taxon>
        <taxon>Paniceae</taxon>
        <taxon>Panicinae</taxon>
        <taxon>Panicum</taxon>
        <taxon>Panicum sect. Panicum</taxon>
    </lineage>
</organism>
<evidence type="ECO:0000256" key="1">
    <source>
        <dbReference type="ARBA" id="ARBA00018773"/>
    </source>
</evidence>